<dbReference type="GO" id="GO:0043565">
    <property type="term" value="F:sequence-specific DNA binding"/>
    <property type="evidence" value="ECO:0007669"/>
    <property type="project" value="InterPro"/>
</dbReference>
<feature type="domain" description="DNA binding HTH" evidence="1">
    <location>
        <begin position="35"/>
        <end position="73"/>
    </location>
</feature>
<dbReference type="FunCoup" id="A0A6N7F0S4">
    <property type="interactions" value="143"/>
</dbReference>
<gene>
    <name evidence="2" type="ORF">GCU85_06545</name>
</gene>
<dbReference type="AlphaFoldDB" id="A0A6N7F0S4"/>
<dbReference type="Gene3D" id="1.10.10.60">
    <property type="entry name" value="Homeodomain-like"/>
    <property type="match status" value="1"/>
</dbReference>
<proteinExistence type="predicted"/>
<dbReference type="EMBL" id="WHNW01000007">
    <property type="protein sequence ID" value="MPV86388.1"/>
    <property type="molecule type" value="Genomic_DNA"/>
</dbReference>
<dbReference type="Pfam" id="PF02954">
    <property type="entry name" value="HTH_8"/>
    <property type="match status" value="1"/>
</dbReference>
<evidence type="ECO:0000259" key="1">
    <source>
        <dbReference type="Pfam" id="PF02954"/>
    </source>
</evidence>
<dbReference type="InterPro" id="IPR002197">
    <property type="entry name" value="HTH_Fis"/>
</dbReference>
<accession>A0A6N7F0S4</accession>
<dbReference type="PANTHER" id="PTHR47918">
    <property type="entry name" value="DNA-BINDING PROTEIN FIS"/>
    <property type="match status" value="1"/>
</dbReference>
<evidence type="ECO:0000313" key="2">
    <source>
        <dbReference type="EMBL" id="MPV86388.1"/>
    </source>
</evidence>
<dbReference type="PRINTS" id="PR01590">
    <property type="entry name" value="HTHFIS"/>
</dbReference>
<name>A0A6N7F0S4_9GAMM</name>
<reference evidence="2 3" key="1">
    <citation type="submission" date="2019-10" db="EMBL/GenBank/DDBJ databases">
        <title>Cardiobacteriales fam. a chemoheterotrophic member of the order Cardiobacteriales, and proposal of Cardiobacteriales fam. nov.</title>
        <authorList>
            <person name="Wang C."/>
        </authorList>
    </citation>
    <scope>NUCLEOTIDE SEQUENCE [LARGE SCALE GENOMIC DNA]</scope>
    <source>
        <strain evidence="2 3">ML27</strain>
    </source>
</reference>
<dbReference type="InParanoid" id="A0A6N7F0S4"/>
<dbReference type="PANTHER" id="PTHR47918:SF1">
    <property type="entry name" value="DNA-BINDING PROTEIN FIS"/>
    <property type="match status" value="1"/>
</dbReference>
<protein>
    <recommendedName>
        <fullName evidence="1">DNA binding HTH domain-containing protein</fullName>
    </recommendedName>
</protein>
<comment type="caution">
    <text evidence="2">The sequence shown here is derived from an EMBL/GenBank/DDBJ whole genome shotgun (WGS) entry which is preliminary data.</text>
</comment>
<dbReference type="RefSeq" id="WP_152810388.1">
    <property type="nucleotide sequence ID" value="NZ_WHNW01000007.1"/>
</dbReference>
<dbReference type="SUPFAM" id="SSF46689">
    <property type="entry name" value="Homeodomain-like"/>
    <property type="match status" value="1"/>
</dbReference>
<organism evidence="2 3">
    <name type="scientific">Ostreibacterium oceani</name>
    <dbReference type="NCBI Taxonomy" id="2654998"/>
    <lineage>
        <taxon>Bacteria</taxon>
        <taxon>Pseudomonadati</taxon>
        <taxon>Pseudomonadota</taxon>
        <taxon>Gammaproteobacteria</taxon>
        <taxon>Cardiobacteriales</taxon>
        <taxon>Ostreibacteriaceae</taxon>
        <taxon>Ostreibacterium</taxon>
    </lineage>
</organism>
<dbReference type="InterPro" id="IPR050207">
    <property type="entry name" value="Trans_regulatory_Fis"/>
</dbReference>
<sequence length="86" mass="10053">MKKSHQIDKEIQKAVKQYFKHTTRHQGLLYQEMIQQVEKALINSVLEQTQNNHSLCAHVLGISRTTLYKKLNALNIQINTVIDEEH</sequence>
<keyword evidence="3" id="KW-1185">Reference proteome</keyword>
<dbReference type="InterPro" id="IPR009057">
    <property type="entry name" value="Homeodomain-like_sf"/>
</dbReference>
<evidence type="ECO:0000313" key="3">
    <source>
        <dbReference type="Proteomes" id="UP000471298"/>
    </source>
</evidence>
<dbReference type="Proteomes" id="UP000471298">
    <property type="component" value="Unassembled WGS sequence"/>
</dbReference>